<comment type="caution">
    <text evidence="2">The sequence shown here is derived from an EMBL/GenBank/DDBJ whole genome shotgun (WGS) entry which is preliminary data.</text>
</comment>
<dbReference type="EMBL" id="AGWX01000001">
    <property type="protein sequence ID" value="EKS41290.1"/>
    <property type="molecule type" value="Genomic_DNA"/>
</dbReference>
<name>K8PP71_9BRAD</name>
<accession>K8PP71</accession>
<keyword evidence="3" id="KW-1185">Reference proteome</keyword>
<feature type="region of interest" description="Disordered" evidence="1">
    <location>
        <begin position="60"/>
        <end position="82"/>
    </location>
</feature>
<reference evidence="2 3" key="1">
    <citation type="submission" date="2012-04" db="EMBL/GenBank/DDBJ databases">
        <title>The Genome Sequence of Afipia broomeae ATCC 49717.</title>
        <authorList>
            <consortium name="The Broad Institute Genome Sequencing Platform"/>
            <person name="Earl A."/>
            <person name="Ward D."/>
            <person name="Feldgarden M."/>
            <person name="Gevers D."/>
            <person name="Huys G."/>
            <person name="Walker B."/>
            <person name="Young S.K."/>
            <person name="Zeng Q."/>
            <person name="Gargeya S."/>
            <person name="Fitzgerald M."/>
            <person name="Haas B."/>
            <person name="Abouelleil A."/>
            <person name="Alvarado L."/>
            <person name="Arachchi H.M."/>
            <person name="Berlin A."/>
            <person name="Chapman S.B."/>
            <person name="Goldberg J."/>
            <person name="Griggs A."/>
            <person name="Gujja S."/>
            <person name="Hansen M."/>
            <person name="Howarth C."/>
            <person name="Imamovic A."/>
            <person name="Larimer J."/>
            <person name="McCowen C."/>
            <person name="Montmayeur A."/>
            <person name="Murphy C."/>
            <person name="Neiman D."/>
            <person name="Pearson M."/>
            <person name="Priest M."/>
            <person name="Roberts A."/>
            <person name="Saif S."/>
            <person name="Shea T."/>
            <person name="Sisk P."/>
            <person name="Sykes S."/>
            <person name="Wortman J."/>
            <person name="Nusbaum C."/>
            <person name="Birren B."/>
        </authorList>
    </citation>
    <scope>NUCLEOTIDE SEQUENCE [LARGE SCALE GENOMIC DNA]</scope>
    <source>
        <strain evidence="2 3">ATCC 49717</strain>
    </source>
</reference>
<proteinExistence type="predicted"/>
<dbReference type="Proteomes" id="UP000001096">
    <property type="component" value="Unassembled WGS sequence"/>
</dbReference>
<dbReference type="AlphaFoldDB" id="K8PP71"/>
<evidence type="ECO:0000313" key="3">
    <source>
        <dbReference type="Proteomes" id="UP000001096"/>
    </source>
</evidence>
<evidence type="ECO:0000256" key="1">
    <source>
        <dbReference type="SAM" id="MobiDB-lite"/>
    </source>
</evidence>
<gene>
    <name evidence="2" type="ORF">HMPREF9695_00382</name>
</gene>
<evidence type="ECO:0000313" key="2">
    <source>
        <dbReference type="EMBL" id="EKS41290.1"/>
    </source>
</evidence>
<organism evidence="2 3">
    <name type="scientific">Afipia broomeae ATCC 49717</name>
    <dbReference type="NCBI Taxonomy" id="883078"/>
    <lineage>
        <taxon>Bacteria</taxon>
        <taxon>Pseudomonadati</taxon>
        <taxon>Pseudomonadota</taxon>
        <taxon>Alphaproteobacteria</taxon>
        <taxon>Hyphomicrobiales</taxon>
        <taxon>Nitrobacteraceae</taxon>
        <taxon>Afipia</taxon>
    </lineage>
</organism>
<protein>
    <submittedName>
        <fullName evidence="2">Uncharacterized protein</fullName>
    </submittedName>
</protein>
<sequence length="95" mass="10517">MLVMTSKSQTKPRTPEQLARLEKQRLAKIEGEIALAEVGKEYVDVRKNMDRLKALRLAKEAEEAANPPPVEPKKKKAAPKKLAVVTAREAEAVGE</sequence>
<dbReference type="HOGENOM" id="CLU_163997_1_0_5"/>
<dbReference type="PATRIC" id="fig|883078.3.peg.403"/>